<protein>
    <submittedName>
        <fullName evidence="2">Uncharacterized protein</fullName>
    </submittedName>
</protein>
<organism evidence="2">
    <name type="scientific">marine sediment metagenome</name>
    <dbReference type="NCBI Taxonomy" id="412755"/>
    <lineage>
        <taxon>unclassified sequences</taxon>
        <taxon>metagenomes</taxon>
        <taxon>ecological metagenomes</taxon>
    </lineage>
</organism>
<dbReference type="AlphaFoldDB" id="A0A0F9F427"/>
<gene>
    <name evidence="2" type="ORF">LCGC14_1997210</name>
</gene>
<keyword evidence="1" id="KW-0472">Membrane</keyword>
<feature type="non-terminal residue" evidence="2">
    <location>
        <position position="1"/>
    </location>
</feature>
<comment type="caution">
    <text evidence="2">The sequence shown here is derived from an EMBL/GenBank/DDBJ whole genome shotgun (WGS) entry which is preliminary data.</text>
</comment>
<feature type="transmembrane region" description="Helical" evidence="1">
    <location>
        <begin position="28"/>
        <end position="51"/>
    </location>
</feature>
<sequence>GLFIQKTRKGYRQVHPAAWNGKIIWKNFLFGPGFLKGLLWLGIILFLVWSYNHDVQAYQDFYETVNSDPVLYCMNVSLVGLNQPEVIDENTYIIQNNNG</sequence>
<keyword evidence="1" id="KW-0812">Transmembrane</keyword>
<proteinExistence type="predicted"/>
<keyword evidence="1" id="KW-1133">Transmembrane helix</keyword>
<name>A0A0F9F427_9ZZZZ</name>
<reference evidence="2" key="1">
    <citation type="journal article" date="2015" name="Nature">
        <title>Complex archaea that bridge the gap between prokaryotes and eukaryotes.</title>
        <authorList>
            <person name="Spang A."/>
            <person name="Saw J.H."/>
            <person name="Jorgensen S.L."/>
            <person name="Zaremba-Niedzwiedzka K."/>
            <person name="Martijn J."/>
            <person name="Lind A.E."/>
            <person name="van Eijk R."/>
            <person name="Schleper C."/>
            <person name="Guy L."/>
            <person name="Ettema T.J."/>
        </authorList>
    </citation>
    <scope>NUCLEOTIDE SEQUENCE</scope>
</reference>
<accession>A0A0F9F427</accession>
<dbReference type="EMBL" id="LAZR01022637">
    <property type="protein sequence ID" value="KKL81189.1"/>
    <property type="molecule type" value="Genomic_DNA"/>
</dbReference>
<evidence type="ECO:0000256" key="1">
    <source>
        <dbReference type="SAM" id="Phobius"/>
    </source>
</evidence>
<evidence type="ECO:0000313" key="2">
    <source>
        <dbReference type="EMBL" id="KKL81189.1"/>
    </source>
</evidence>